<evidence type="ECO:0000313" key="13">
    <source>
        <dbReference type="EMBL" id="CAD6239810.1"/>
    </source>
</evidence>
<keyword evidence="8" id="KW-0675">Receptor</keyword>
<evidence type="ECO:0000256" key="6">
    <source>
        <dbReference type="ARBA" id="ARBA00022989"/>
    </source>
</evidence>
<dbReference type="FunFam" id="3.80.10.10:FF:000095">
    <property type="entry name" value="LRR receptor-like serine/threonine-protein kinase GSO1"/>
    <property type="match status" value="1"/>
</dbReference>
<evidence type="ECO:0000256" key="2">
    <source>
        <dbReference type="ARBA" id="ARBA00022614"/>
    </source>
</evidence>
<evidence type="ECO:0000256" key="10">
    <source>
        <dbReference type="SAM" id="Phobius"/>
    </source>
</evidence>
<evidence type="ECO:0000256" key="7">
    <source>
        <dbReference type="ARBA" id="ARBA00023136"/>
    </source>
</evidence>
<feature type="signal peptide" evidence="11">
    <location>
        <begin position="1"/>
        <end position="34"/>
    </location>
</feature>
<dbReference type="PANTHER" id="PTHR27000">
    <property type="entry name" value="LEUCINE-RICH REPEAT RECEPTOR-LIKE PROTEIN KINASE FAMILY PROTEIN-RELATED"/>
    <property type="match status" value="1"/>
</dbReference>
<evidence type="ECO:0000313" key="14">
    <source>
        <dbReference type="Proteomes" id="UP000604825"/>
    </source>
</evidence>
<sequence length="868" mass="96632">MMMVSITSHRQQLLLYLHLLVHLFLGIQHQLSHSLTTYNNQTTIPPAAAVPCRPDQSVALLWLRRSFSTTTTTDSPCTLTSWQPSTNCCRWEGVACTTADGCVTTLDLAECLLQSAGLHPALFELTSLRYLDLSFNSFNESELLAVGFELLTELTYLNLSYTDFIGNIPHGIWRLNKLVLSLPNTHIDAPICESLSSIRSLTMINLNYNKVYGQISESFADLPSLNVLKLAYNRLEGRFPMRIFQNINLMAIDVSYISKVSGLLPNFSSHSIMKELVFSNTNFSGPIPGSISNLKSLKKLGFWGWYSRRNTILGCKFDFSGNSTVLELWVMGNLKNLIKLKLYACNFFGQIPPHLFNLTQLGIVNLHSNSFSGTIQLNSFFEMPNLVILNLSNNKLSVVDGEYNSSWASIQNFDTLCLASCNISKLPNTLKHMYSIEILDLSNNHIHGPLPQWAWDNWINSLILMNISHNQFSSGIGYGPIIFANMFVIDISYNRFQGPIPIPGPQNQLFDCSNNQFSSMPFNFGSHLSSISLLMAHGNKLSGEIPQSICEATSLMLLDLSNKDLIGSIPSCLMEDMSRLNVLNLKGNQLHGRLLNSLKQDCAFEALDFSDNQIEGQLPRSLVACKDLEFTTAITYKGYDISFSKILRTIVIIEVSNNEFYGTIPKLIGDLVLLGGLNMSHNALIGPIPSHLGMLHQLESLDLSSNELSGEIPWELASLDFLSVLNLSYNKLQGRIPESSHFLTFSDLSFLGNIDLCGFQVSKACNNMTPDMVLHQSKKVSIDIVLFLFAGLGFGVGFAIAIILTWGISRSALLHFQSTIVEDNVPSPIICPTTSPNQPCHLKEDEGHLPIVQELESRTRELEHIFFG</sequence>
<keyword evidence="9" id="KW-0325">Glycoprotein</keyword>
<protein>
    <recommendedName>
        <fullName evidence="12">Leucine-rich repeat-containing N-terminal plant-type domain-containing protein</fullName>
    </recommendedName>
</protein>
<keyword evidence="3 10" id="KW-0812">Transmembrane</keyword>
<feature type="transmembrane region" description="Helical" evidence="10">
    <location>
        <begin position="784"/>
        <end position="808"/>
    </location>
</feature>
<comment type="caution">
    <text evidence="13">The sequence shown here is derived from an EMBL/GenBank/DDBJ whole genome shotgun (WGS) entry which is preliminary data.</text>
</comment>
<organism evidence="13 14">
    <name type="scientific">Miscanthus lutarioriparius</name>
    <dbReference type="NCBI Taxonomy" id="422564"/>
    <lineage>
        <taxon>Eukaryota</taxon>
        <taxon>Viridiplantae</taxon>
        <taxon>Streptophyta</taxon>
        <taxon>Embryophyta</taxon>
        <taxon>Tracheophyta</taxon>
        <taxon>Spermatophyta</taxon>
        <taxon>Magnoliopsida</taxon>
        <taxon>Liliopsida</taxon>
        <taxon>Poales</taxon>
        <taxon>Poaceae</taxon>
        <taxon>PACMAD clade</taxon>
        <taxon>Panicoideae</taxon>
        <taxon>Andropogonodae</taxon>
        <taxon>Andropogoneae</taxon>
        <taxon>Saccharinae</taxon>
        <taxon>Miscanthus</taxon>
    </lineage>
</organism>
<dbReference type="Pfam" id="PF00560">
    <property type="entry name" value="LRR_1"/>
    <property type="match status" value="3"/>
</dbReference>
<dbReference type="Gene3D" id="3.80.10.10">
    <property type="entry name" value="Ribonuclease Inhibitor"/>
    <property type="match status" value="3"/>
</dbReference>
<reference evidence="13" key="1">
    <citation type="submission" date="2020-10" db="EMBL/GenBank/DDBJ databases">
        <authorList>
            <person name="Han B."/>
            <person name="Lu T."/>
            <person name="Zhao Q."/>
            <person name="Huang X."/>
            <person name="Zhao Y."/>
        </authorList>
    </citation>
    <scope>NUCLEOTIDE SEQUENCE</scope>
</reference>
<dbReference type="PANTHER" id="PTHR27000:SF803">
    <property type="entry name" value="RECEPTOR-LIKE PROTEIN 45"/>
    <property type="match status" value="1"/>
</dbReference>
<evidence type="ECO:0000259" key="12">
    <source>
        <dbReference type="Pfam" id="PF08263"/>
    </source>
</evidence>
<dbReference type="SMART" id="SM00369">
    <property type="entry name" value="LRR_TYP"/>
    <property type="match status" value="7"/>
</dbReference>
<gene>
    <name evidence="13" type="ORF">NCGR_LOCUS26661</name>
</gene>
<dbReference type="PROSITE" id="PS51450">
    <property type="entry name" value="LRR"/>
    <property type="match status" value="1"/>
</dbReference>
<keyword evidence="4 11" id="KW-0732">Signal</keyword>
<feature type="domain" description="Leucine-rich repeat-containing N-terminal plant-type" evidence="12">
    <location>
        <begin position="54"/>
        <end position="97"/>
    </location>
</feature>
<evidence type="ECO:0000256" key="8">
    <source>
        <dbReference type="ARBA" id="ARBA00023170"/>
    </source>
</evidence>
<dbReference type="Pfam" id="PF08263">
    <property type="entry name" value="LRRNT_2"/>
    <property type="match status" value="1"/>
</dbReference>
<accession>A0A811P457</accession>
<evidence type="ECO:0000256" key="11">
    <source>
        <dbReference type="SAM" id="SignalP"/>
    </source>
</evidence>
<dbReference type="PRINTS" id="PR00019">
    <property type="entry name" value="LEURICHRPT"/>
</dbReference>
<keyword evidence="2" id="KW-0433">Leucine-rich repeat</keyword>
<dbReference type="Proteomes" id="UP000604825">
    <property type="component" value="Unassembled WGS sequence"/>
</dbReference>
<dbReference type="InterPro" id="IPR001611">
    <property type="entry name" value="Leu-rich_rpt"/>
</dbReference>
<dbReference type="EMBL" id="CAJGYO010000006">
    <property type="protein sequence ID" value="CAD6239810.1"/>
    <property type="molecule type" value="Genomic_DNA"/>
</dbReference>
<keyword evidence="14" id="KW-1185">Reference proteome</keyword>
<dbReference type="OrthoDB" id="1394818at2759"/>
<evidence type="ECO:0000256" key="9">
    <source>
        <dbReference type="ARBA" id="ARBA00023180"/>
    </source>
</evidence>
<keyword evidence="5" id="KW-0677">Repeat</keyword>
<feature type="chain" id="PRO_5032776345" description="Leucine-rich repeat-containing N-terminal plant-type domain-containing protein" evidence="11">
    <location>
        <begin position="35"/>
        <end position="868"/>
    </location>
</feature>
<evidence type="ECO:0000256" key="5">
    <source>
        <dbReference type="ARBA" id="ARBA00022737"/>
    </source>
</evidence>
<keyword evidence="6 10" id="KW-1133">Transmembrane helix</keyword>
<dbReference type="SUPFAM" id="SSF52047">
    <property type="entry name" value="RNI-like"/>
    <property type="match status" value="1"/>
</dbReference>
<evidence type="ECO:0000256" key="3">
    <source>
        <dbReference type="ARBA" id="ARBA00022692"/>
    </source>
</evidence>
<dbReference type="AlphaFoldDB" id="A0A811P457"/>
<dbReference type="SUPFAM" id="SSF52058">
    <property type="entry name" value="L domain-like"/>
    <property type="match status" value="1"/>
</dbReference>
<keyword evidence="7 10" id="KW-0472">Membrane</keyword>
<evidence type="ECO:0000256" key="1">
    <source>
        <dbReference type="ARBA" id="ARBA00004162"/>
    </source>
</evidence>
<dbReference type="InterPro" id="IPR032675">
    <property type="entry name" value="LRR_dom_sf"/>
</dbReference>
<dbReference type="InterPro" id="IPR003591">
    <property type="entry name" value="Leu-rich_rpt_typical-subtyp"/>
</dbReference>
<dbReference type="InterPro" id="IPR013210">
    <property type="entry name" value="LRR_N_plant-typ"/>
</dbReference>
<comment type="subcellular location">
    <subcellularLocation>
        <location evidence="1">Cell membrane</location>
        <topology evidence="1">Single-pass membrane protein</topology>
    </subcellularLocation>
</comment>
<dbReference type="GO" id="GO:0005886">
    <property type="term" value="C:plasma membrane"/>
    <property type="evidence" value="ECO:0007669"/>
    <property type="project" value="UniProtKB-SubCell"/>
</dbReference>
<name>A0A811P457_9POAL</name>
<evidence type="ECO:0000256" key="4">
    <source>
        <dbReference type="ARBA" id="ARBA00022729"/>
    </source>
</evidence>
<proteinExistence type="predicted"/>